<dbReference type="GO" id="GO:0008544">
    <property type="term" value="P:epidermis development"/>
    <property type="evidence" value="ECO:0007669"/>
    <property type="project" value="TreeGrafter"/>
</dbReference>
<dbReference type="AlphaFoldDB" id="A0A553Q3D9"/>
<feature type="domain" description="BPTI/Kunitz inhibitor" evidence="11">
    <location>
        <begin position="239"/>
        <end position="289"/>
    </location>
</feature>
<feature type="domain" description="BPTI/Kunitz inhibitor" evidence="11">
    <location>
        <begin position="354"/>
        <end position="404"/>
    </location>
</feature>
<keyword evidence="3 10" id="KW-0732">Signal</keyword>
<evidence type="ECO:0000259" key="12">
    <source>
        <dbReference type="PROSITE" id="PS50986"/>
    </source>
</evidence>
<dbReference type="FunFam" id="4.10.410.10:FF:000020">
    <property type="entry name" value="Collagen, type VI, alpha 3"/>
    <property type="match status" value="1"/>
</dbReference>
<keyword evidence="2 9" id="KW-0812">Transmembrane</keyword>
<dbReference type="SMART" id="SM00131">
    <property type="entry name" value="KU"/>
    <property type="match status" value="2"/>
</dbReference>
<dbReference type="Pfam" id="PF22352">
    <property type="entry name" value="K319L-like_PKD"/>
    <property type="match status" value="1"/>
</dbReference>
<evidence type="ECO:0000256" key="6">
    <source>
        <dbReference type="ARBA" id="ARBA00023157"/>
    </source>
</evidence>
<dbReference type="Proteomes" id="UP000316079">
    <property type="component" value="Unassembled WGS sequence"/>
</dbReference>
<keyword evidence="4 9" id="KW-1133">Transmembrane helix</keyword>
<evidence type="ECO:0000256" key="4">
    <source>
        <dbReference type="ARBA" id="ARBA00022989"/>
    </source>
</evidence>
<dbReference type="GO" id="GO:0030198">
    <property type="term" value="P:extracellular matrix organization"/>
    <property type="evidence" value="ECO:0007669"/>
    <property type="project" value="TreeGrafter"/>
</dbReference>
<dbReference type="InterPro" id="IPR036055">
    <property type="entry name" value="LDL_receptor-like_sf"/>
</dbReference>
<sequence length="476" mass="53073">MGSCCFLFAFLLSPLCFYVGETQGDVAPQEQQCVESFNPGRENFVLYTEEAIKDGAGFLGNPRVTHREACAVACCKDSRCNLALVEHGDEKTSNSSCFLFNCVFKNAFVCRFIKKPGFTNYISESVFQRYLGDRKADEKDKPPIANAGRDMVVQPNEEVFLNGIESWDDEKIIKYEWNLIHGDTSAHIEVTSLPDQVKVSNLKPGSYEFKLTVTDSAEHSDSDQVVVLVLTAEQSERHCLTPKKAGPCKGAFSRWHYNAASRECEEFIFGGCSQNKNNYISKRDCLNACQNTTDCSSSCDEDQFKCSNGCCVKKEFECDEQKHCSDGSDEENCQKLNESLTRLLKIHGNERAHCTEPPVMGPCRASFTRWYYDPLVRKCHHFIYGGCDGNENNFNNKDGCMKNCSSVTEQDVFATGVFSRTEASVALAVVLAVAILALLAVLGYCYLKNHRKQQHQRVATSSPPVVYSEDCAAAKA</sequence>
<dbReference type="InterPro" id="IPR013980">
    <property type="entry name" value="MANSC_dom"/>
</dbReference>
<evidence type="ECO:0000256" key="3">
    <source>
        <dbReference type="ARBA" id="ARBA00022729"/>
    </source>
</evidence>
<dbReference type="STRING" id="623744.A0A553Q3D9"/>
<dbReference type="SUPFAM" id="SSF49299">
    <property type="entry name" value="PKD domain"/>
    <property type="match status" value="1"/>
</dbReference>
<dbReference type="InterPro" id="IPR035986">
    <property type="entry name" value="PKD_dom_sf"/>
</dbReference>
<dbReference type="PROSITE" id="PS50068">
    <property type="entry name" value="LDLRA_2"/>
    <property type="match status" value="1"/>
</dbReference>
<dbReference type="Pfam" id="PF00014">
    <property type="entry name" value="Kunitz_BPTI"/>
    <property type="match status" value="2"/>
</dbReference>
<evidence type="ECO:0000256" key="1">
    <source>
        <dbReference type="ARBA" id="ARBA00004370"/>
    </source>
</evidence>
<dbReference type="SMART" id="SM00192">
    <property type="entry name" value="LDLa"/>
    <property type="match status" value="1"/>
</dbReference>
<name>A0A553Q3D9_9TELE</name>
<dbReference type="Pfam" id="PF00057">
    <property type="entry name" value="Ldl_recept_a"/>
    <property type="match status" value="1"/>
</dbReference>
<feature type="chain" id="PRO_5021736089" description="Serine peptidase inhibitor, Kunitz type 1 a" evidence="10">
    <location>
        <begin position="25"/>
        <end position="476"/>
    </location>
</feature>
<dbReference type="CDD" id="cd00146">
    <property type="entry name" value="PKD"/>
    <property type="match status" value="1"/>
</dbReference>
<dbReference type="PRINTS" id="PR00759">
    <property type="entry name" value="BASICPTASE"/>
</dbReference>
<evidence type="ECO:0008006" key="15">
    <source>
        <dbReference type="Google" id="ProtNLM"/>
    </source>
</evidence>
<dbReference type="Gene3D" id="2.60.40.10">
    <property type="entry name" value="Immunoglobulins"/>
    <property type="match status" value="1"/>
</dbReference>
<dbReference type="PROSITE" id="PS50279">
    <property type="entry name" value="BPTI_KUNITZ_2"/>
    <property type="match status" value="2"/>
</dbReference>
<evidence type="ECO:0000256" key="8">
    <source>
        <dbReference type="PROSITE-ProRule" id="PRU00124"/>
    </source>
</evidence>
<keyword evidence="14" id="KW-1185">Reference proteome</keyword>
<dbReference type="InterPro" id="IPR011106">
    <property type="entry name" value="MANSC_N"/>
</dbReference>
<protein>
    <recommendedName>
        <fullName evidence="15">Serine peptidase inhibitor, Kunitz type 1 a</fullName>
    </recommendedName>
</protein>
<dbReference type="CDD" id="cd22623">
    <property type="entry name" value="Kunitz_HAI1_1-like"/>
    <property type="match status" value="1"/>
</dbReference>
<dbReference type="CDD" id="cd22624">
    <property type="entry name" value="Kunitz_HAI1_2-like"/>
    <property type="match status" value="1"/>
</dbReference>
<dbReference type="Gene3D" id="4.10.410.10">
    <property type="entry name" value="Pancreatic trypsin inhibitor Kunitz domain"/>
    <property type="match status" value="2"/>
</dbReference>
<dbReference type="OrthoDB" id="2019384at2759"/>
<dbReference type="Gene3D" id="4.10.400.10">
    <property type="entry name" value="Low-density Lipoprotein Receptor"/>
    <property type="match status" value="1"/>
</dbReference>
<evidence type="ECO:0000256" key="10">
    <source>
        <dbReference type="SAM" id="SignalP"/>
    </source>
</evidence>
<feature type="disulfide bond" evidence="8">
    <location>
        <begin position="306"/>
        <end position="324"/>
    </location>
</feature>
<dbReference type="InterPro" id="IPR013783">
    <property type="entry name" value="Ig-like_fold"/>
</dbReference>
<dbReference type="FunFam" id="2.60.40.10:FF:000061">
    <property type="entry name" value="Dyslexia-associated protein KIAA0319 homolog"/>
    <property type="match status" value="1"/>
</dbReference>
<dbReference type="PROSITE" id="PS01209">
    <property type="entry name" value="LDLRA_1"/>
    <property type="match status" value="1"/>
</dbReference>
<evidence type="ECO:0000313" key="14">
    <source>
        <dbReference type="Proteomes" id="UP000316079"/>
    </source>
</evidence>
<feature type="signal peptide" evidence="10">
    <location>
        <begin position="1"/>
        <end position="24"/>
    </location>
</feature>
<dbReference type="SUPFAM" id="SSF57424">
    <property type="entry name" value="LDL receptor-like module"/>
    <property type="match status" value="1"/>
</dbReference>
<dbReference type="InterPro" id="IPR002223">
    <property type="entry name" value="Kunitz_BPTI"/>
</dbReference>
<feature type="disulfide bond" evidence="8">
    <location>
        <begin position="299"/>
        <end position="311"/>
    </location>
</feature>
<dbReference type="GO" id="GO:0005886">
    <property type="term" value="C:plasma membrane"/>
    <property type="evidence" value="ECO:0007669"/>
    <property type="project" value="TreeGrafter"/>
</dbReference>
<dbReference type="CDD" id="cd00112">
    <property type="entry name" value="LDLa"/>
    <property type="match status" value="1"/>
</dbReference>
<dbReference type="GO" id="GO:0004867">
    <property type="term" value="F:serine-type endopeptidase inhibitor activity"/>
    <property type="evidence" value="ECO:0007669"/>
    <property type="project" value="InterPro"/>
</dbReference>
<dbReference type="PANTHER" id="PTHR46750:SF1">
    <property type="entry name" value="KUNITZ-TYPE PROTEASE INHIBITOR 1"/>
    <property type="match status" value="1"/>
</dbReference>
<gene>
    <name evidence="13" type="ORF">DNTS_035815</name>
</gene>
<reference evidence="13 14" key="1">
    <citation type="journal article" date="2019" name="Sci. Data">
        <title>Hybrid genome assembly and annotation of Danionella translucida.</title>
        <authorList>
            <person name="Kadobianskyi M."/>
            <person name="Schulze L."/>
            <person name="Schuelke M."/>
            <person name="Judkewitz B."/>
        </authorList>
    </citation>
    <scope>NUCLEOTIDE SEQUENCE [LARGE SCALE GENOMIC DNA]</scope>
    <source>
        <strain evidence="13 14">Bolton</strain>
    </source>
</reference>
<organism evidence="13 14">
    <name type="scientific">Danionella cerebrum</name>
    <dbReference type="NCBI Taxonomy" id="2873325"/>
    <lineage>
        <taxon>Eukaryota</taxon>
        <taxon>Metazoa</taxon>
        <taxon>Chordata</taxon>
        <taxon>Craniata</taxon>
        <taxon>Vertebrata</taxon>
        <taxon>Euteleostomi</taxon>
        <taxon>Actinopterygii</taxon>
        <taxon>Neopterygii</taxon>
        <taxon>Teleostei</taxon>
        <taxon>Ostariophysi</taxon>
        <taxon>Cypriniformes</taxon>
        <taxon>Danionidae</taxon>
        <taxon>Danioninae</taxon>
        <taxon>Danionella</taxon>
    </lineage>
</organism>
<dbReference type="PROSITE" id="PS50986">
    <property type="entry name" value="MANSC"/>
    <property type="match status" value="1"/>
</dbReference>
<proteinExistence type="predicted"/>
<dbReference type="InterPro" id="IPR020901">
    <property type="entry name" value="Prtase_inh_Kunz-CS"/>
</dbReference>
<dbReference type="EMBL" id="SRMA01026400">
    <property type="protein sequence ID" value="TRY84452.1"/>
    <property type="molecule type" value="Genomic_DNA"/>
</dbReference>
<dbReference type="GO" id="GO:0060429">
    <property type="term" value="P:epithelium development"/>
    <property type="evidence" value="ECO:0007669"/>
    <property type="project" value="TreeGrafter"/>
</dbReference>
<dbReference type="InterPro" id="IPR002172">
    <property type="entry name" value="LDrepeatLR_classA_rpt"/>
</dbReference>
<feature type="transmembrane region" description="Helical" evidence="9">
    <location>
        <begin position="425"/>
        <end position="447"/>
    </location>
</feature>
<dbReference type="PANTHER" id="PTHR46750">
    <property type="entry name" value="KUNITZ-TYPE PROTEASE INHIBITOR 1"/>
    <property type="match status" value="1"/>
</dbReference>
<dbReference type="PROSITE" id="PS00280">
    <property type="entry name" value="BPTI_KUNITZ_1"/>
    <property type="match status" value="2"/>
</dbReference>
<evidence type="ECO:0000313" key="13">
    <source>
        <dbReference type="EMBL" id="TRY84452.1"/>
    </source>
</evidence>
<evidence type="ECO:0000256" key="7">
    <source>
        <dbReference type="ARBA" id="ARBA00023180"/>
    </source>
</evidence>
<dbReference type="SUPFAM" id="SSF57362">
    <property type="entry name" value="BPTI-like"/>
    <property type="match status" value="2"/>
</dbReference>
<feature type="disulfide bond" evidence="8">
    <location>
        <begin position="318"/>
        <end position="333"/>
    </location>
</feature>
<dbReference type="InterPro" id="IPR036880">
    <property type="entry name" value="Kunitz_BPTI_sf"/>
</dbReference>
<keyword evidence="5 9" id="KW-0472">Membrane</keyword>
<dbReference type="SMART" id="SM00765">
    <property type="entry name" value="MANEC"/>
    <property type="match status" value="1"/>
</dbReference>
<evidence type="ECO:0000256" key="5">
    <source>
        <dbReference type="ARBA" id="ARBA00023136"/>
    </source>
</evidence>
<comment type="subcellular location">
    <subcellularLocation>
        <location evidence="1">Membrane</location>
    </subcellularLocation>
</comment>
<keyword evidence="7" id="KW-0325">Glycoprotein</keyword>
<evidence type="ECO:0000256" key="2">
    <source>
        <dbReference type="ARBA" id="ARBA00022692"/>
    </source>
</evidence>
<evidence type="ECO:0000256" key="9">
    <source>
        <dbReference type="SAM" id="Phobius"/>
    </source>
</evidence>
<dbReference type="Pfam" id="PF07502">
    <property type="entry name" value="MANEC"/>
    <property type="match status" value="1"/>
</dbReference>
<evidence type="ECO:0000259" key="11">
    <source>
        <dbReference type="PROSITE" id="PS50279"/>
    </source>
</evidence>
<feature type="domain" description="MANSC" evidence="12">
    <location>
        <begin position="40"/>
        <end position="121"/>
    </location>
</feature>
<dbReference type="InterPro" id="IPR023415">
    <property type="entry name" value="LDLR_class-A_CS"/>
</dbReference>
<accession>A0A553Q3D9</accession>
<comment type="caution">
    <text evidence="13">The sequence shown here is derived from an EMBL/GenBank/DDBJ whole genome shotgun (WGS) entry which is preliminary data.</text>
</comment>
<keyword evidence="6 8" id="KW-1015">Disulfide bond</keyword>